<keyword evidence="3" id="KW-1185">Reference proteome</keyword>
<feature type="transmembrane region" description="Helical" evidence="1">
    <location>
        <begin position="12"/>
        <end position="34"/>
    </location>
</feature>
<sequence length="72" mass="8005">MELLVKFLKHLSKMGAGISAAIVLITVVFGIFMTNAEIKTMGILAIQILIVSCVIWTVYYGLEKLRIKHAQI</sequence>
<proteinExistence type="predicted"/>
<evidence type="ECO:0000313" key="3">
    <source>
        <dbReference type="Proteomes" id="UP000008731"/>
    </source>
</evidence>
<gene>
    <name evidence="2" type="ORF">Acj9p152</name>
</gene>
<evidence type="ECO:0000256" key="1">
    <source>
        <dbReference type="SAM" id="Phobius"/>
    </source>
</evidence>
<keyword evidence="1" id="KW-1133">Transmembrane helix</keyword>
<dbReference type="EMBL" id="HM004124">
    <property type="protein sequence ID" value="ADG60052.1"/>
    <property type="molecule type" value="Genomic_DNA"/>
</dbReference>
<organism evidence="2 3">
    <name type="scientific">Acinetobacter phage Acj9</name>
    <dbReference type="NCBI Taxonomy" id="760939"/>
    <lineage>
        <taxon>Viruses</taxon>
        <taxon>Duplodnaviria</taxon>
        <taxon>Heunggongvirae</taxon>
        <taxon>Uroviricota</taxon>
        <taxon>Caudoviricetes</taxon>
        <taxon>Pantevenvirales</taxon>
        <taxon>Straboviridae</taxon>
        <taxon>Twarogvirinae</taxon>
        <taxon>Acajnonavirus</taxon>
        <taxon>Acajnonavirus acj9</taxon>
    </lineage>
</organism>
<name>E5EPT6_9CAUD</name>
<reference evidence="2 3" key="1">
    <citation type="journal article" date="2010" name="Virol. J.">
        <title>Genomes of the T4-related bacteriophages as windows on microbial genome evolution.</title>
        <authorList>
            <person name="Petrov V.M."/>
            <person name="Ratnayaka S."/>
            <person name="Nolan J.M."/>
            <person name="Miller E.S."/>
            <person name="Karam J.D."/>
        </authorList>
    </citation>
    <scope>NUCLEOTIDE SEQUENCE [LARGE SCALE GENOMIC DNA]</scope>
</reference>
<keyword evidence="1" id="KW-0812">Transmembrane</keyword>
<evidence type="ECO:0000313" key="2">
    <source>
        <dbReference type="EMBL" id="ADG60052.1"/>
    </source>
</evidence>
<keyword evidence="1" id="KW-0472">Membrane</keyword>
<dbReference type="RefSeq" id="YP_004010289.1">
    <property type="nucleotide sequence ID" value="NC_014663.1"/>
</dbReference>
<dbReference type="KEGG" id="vg:9926586"/>
<accession>E5EPT6</accession>
<feature type="transmembrane region" description="Helical" evidence="1">
    <location>
        <begin position="40"/>
        <end position="62"/>
    </location>
</feature>
<dbReference type="GeneID" id="9926586"/>
<protein>
    <submittedName>
        <fullName evidence="2">Uncharacterized protein</fullName>
    </submittedName>
</protein>
<dbReference type="Proteomes" id="UP000008731">
    <property type="component" value="Segment"/>
</dbReference>